<gene>
    <name evidence="1" type="ORF">WN51_06938</name>
</gene>
<evidence type="ECO:0000313" key="2">
    <source>
        <dbReference type="Proteomes" id="UP000053105"/>
    </source>
</evidence>
<dbReference type="AlphaFoldDB" id="A0A0N0BBQ1"/>
<reference evidence="1 2" key="1">
    <citation type="submission" date="2015-07" db="EMBL/GenBank/DDBJ databases">
        <title>The genome of Melipona quadrifasciata.</title>
        <authorList>
            <person name="Pan H."/>
            <person name="Kapheim K."/>
        </authorList>
    </citation>
    <scope>NUCLEOTIDE SEQUENCE [LARGE SCALE GENOMIC DNA]</scope>
    <source>
        <strain evidence="1">0111107301</strain>
        <tissue evidence="1">Whole body</tissue>
    </source>
</reference>
<sequence>MVNVEHVGDLYFLLRNSVAIKRHKGDVTFSPLFLMKGMTKNLKYTVHST</sequence>
<dbReference type="Proteomes" id="UP000053105">
    <property type="component" value="Unassembled WGS sequence"/>
</dbReference>
<accession>A0A0N0BBQ1</accession>
<organism evidence="1 2">
    <name type="scientific">Melipona quadrifasciata</name>
    <dbReference type="NCBI Taxonomy" id="166423"/>
    <lineage>
        <taxon>Eukaryota</taxon>
        <taxon>Metazoa</taxon>
        <taxon>Ecdysozoa</taxon>
        <taxon>Arthropoda</taxon>
        <taxon>Hexapoda</taxon>
        <taxon>Insecta</taxon>
        <taxon>Pterygota</taxon>
        <taxon>Neoptera</taxon>
        <taxon>Endopterygota</taxon>
        <taxon>Hymenoptera</taxon>
        <taxon>Apocrita</taxon>
        <taxon>Aculeata</taxon>
        <taxon>Apoidea</taxon>
        <taxon>Anthophila</taxon>
        <taxon>Apidae</taxon>
        <taxon>Melipona</taxon>
    </lineage>
</organism>
<dbReference type="OrthoDB" id="8346896at2759"/>
<name>A0A0N0BBQ1_9HYME</name>
<protein>
    <submittedName>
        <fullName evidence="1">Uncharacterized protein</fullName>
    </submittedName>
</protein>
<evidence type="ECO:0000313" key="1">
    <source>
        <dbReference type="EMBL" id="KOX67892.1"/>
    </source>
</evidence>
<proteinExistence type="predicted"/>
<dbReference type="EMBL" id="KQ435969">
    <property type="protein sequence ID" value="KOX67892.1"/>
    <property type="molecule type" value="Genomic_DNA"/>
</dbReference>
<keyword evidence="2" id="KW-1185">Reference proteome</keyword>